<evidence type="ECO:0000313" key="10">
    <source>
        <dbReference type="Proteomes" id="UP000614200"/>
    </source>
</evidence>
<evidence type="ECO:0000256" key="8">
    <source>
        <dbReference type="SAM" id="Phobius"/>
    </source>
</evidence>
<reference evidence="9 10" key="1">
    <citation type="submission" date="2020-11" db="EMBL/GenBank/DDBJ databases">
        <title>Fusibacter basophilias sp. nov.</title>
        <authorList>
            <person name="Qiu D."/>
        </authorList>
    </citation>
    <scope>NUCLEOTIDE SEQUENCE [LARGE SCALE GENOMIC DNA]</scope>
    <source>
        <strain evidence="9 10">Q10-2</strain>
    </source>
</reference>
<name>A0ABR9ZVS8_9FIRM</name>
<evidence type="ECO:0000256" key="2">
    <source>
        <dbReference type="ARBA" id="ARBA00022475"/>
    </source>
</evidence>
<evidence type="ECO:0000256" key="1">
    <source>
        <dbReference type="ARBA" id="ARBA00004651"/>
    </source>
</evidence>
<feature type="transmembrane region" description="Helical" evidence="8">
    <location>
        <begin position="164"/>
        <end position="190"/>
    </location>
</feature>
<keyword evidence="6 8" id="KW-1133">Transmembrane helix</keyword>
<evidence type="ECO:0008006" key="11">
    <source>
        <dbReference type="Google" id="ProtNLM"/>
    </source>
</evidence>
<keyword evidence="10" id="KW-1185">Reference proteome</keyword>
<feature type="transmembrane region" description="Helical" evidence="8">
    <location>
        <begin position="202"/>
        <end position="222"/>
    </location>
</feature>
<sequence>MKKIENLKPILILSLFLLVGLYLRTLFILTIPTKQLYDFETYQQLAVNIATGQGYTLGGYPVAWQGMLYSTGLGVIYKLLGNTSEMIPKVINVLLSEMTIIFVYMIMKRIYNKPWAIWISVFLMTFMPHQIMYCNVIGTEIITAFFLSAAIYLSLLNIKMIYKFLGLGILCGFLALSKPFFLAYPVILAVSHYMMTHKWKQSLLYFASVYVVMMLVILPWSLRNLEKYDRWIPVSYNSGFNLYINNNAQNVHGGWMDYHDVKKPEALEQAIEAEVQSHGASVKTSPNLEVLLKPYAVDYIKAHPIEFLKLGVIRIHSTYFNGAWDLDAWTMNAISYDKLGEVLPRFADVDEYTYARFMNFFRAISDMILGVISGFGIVFVFMNVLRMFKALYNQKLNLASFVVIPAINLAFVSLVFFVYEGQPRYNFIVLFLLIMTFAIGFDAIRDKFLEVEGKPFKIEDR</sequence>
<evidence type="ECO:0000313" key="9">
    <source>
        <dbReference type="EMBL" id="MBF4694571.1"/>
    </source>
</evidence>
<organism evidence="9 10">
    <name type="scientific">Fusibacter ferrireducens</name>
    <dbReference type="NCBI Taxonomy" id="2785058"/>
    <lineage>
        <taxon>Bacteria</taxon>
        <taxon>Bacillati</taxon>
        <taxon>Bacillota</taxon>
        <taxon>Clostridia</taxon>
        <taxon>Eubacteriales</taxon>
        <taxon>Eubacteriales Family XII. Incertae Sedis</taxon>
        <taxon>Fusibacter</taxon>
    </lineage>
</organism>
<evidence type="ECO:0000256" key="4">
    <source>
        <dbReference type="ARBA" id="ARBA00022679"/>
    </source>
</evidence>
<feature type="transmembrane region" description="Helical" evidence="8">
    <location>
        <begin position="92"/>
        <end position="111"/>
    </location>
</feature>
<keyword evidence="2" id="KW-1003">Cell membrane</keyword>
<feature type="transmembrane region" description="Helical" evidence="8">
    <location>
        <begin position="117"/>
        <end position="134"/>
    </location>
</feature>
<keyword evidence="3" id="KW-0328">Glycosyltransferase</keyword>
<dbReference type="RefSeq" id="WP_194702801.1">
    <property type="nucleotide sequence ID" value="NZ_JADKNH010000009.1"/>
</dbReference>
<dbReference type="EMBL" id="JADKNH010000009">
    <property type="protein sequence ID" value="MBF4694571.1"/>
    <property type="molecule type" value="Genomic_DNA"/>
</dbReference>
<gene>
    <name evidence="9" type="ORF">ISU02_15780</name>
</gene>
<feature type="transmembrane region" description="Helical" evidence="8">
    <location>
        <begin position="141"/>
        <end position="158"/>
    </location>
</feature>
<keyword evidence="4" id="KW-0808">Transferase</keyword>
<feature type="transmembrane region" description="Helical" evidence="8">
    <location>
        <begin position="397"/>
        <end position="419"/>
    </location>
</feature>
<comment type="subcellular location">
    <subcellularLocation>
        <location evidence="1">Cell membrane</location>
        <topology evidence="1">Multi-pass membrane protein</topology>
    </subcellularLocation>
</comment>
<dbReference type="PANTHER" id="PTHR33908:SF11">
    <property type="entry name" value="MEMBRANE PROTEIN"/>
    <property type="match status" value="1"/>
</dbReference>
<dbReference type="PANTHER" id="PTHR33908">
    <property type="entry name" value="MANNOSYLTRANSFERASE YKCB-RELATED"/>
    <property type="match status" value="1"/>
</dbReference>
<feature type="transmembrane region" description="Helical" evidence="8">
    <location>
        <begin position="12"/>
        <end position="31"/>
    </location>
</feature>
<evidence type="ECO:0000256" key="5">
    <source>
        <dbReference type="ARBA" id="ARBA00022692"/>
    </source>
</evidence>
<evidence type="ECO:0000256" key="7">
    <source>
        <dbReference type="ARBA" id="ARBA00023136"/>
    </source>
</evidence>
<dbReference type="InterPro" id="IPR050297">
    <property type="entry name" value="LipidA_mod_glycosyltrf_83"/>
</dbReference>
<keyword evidence="5 8" id="KW-0812">Transmembrane</keyword>
<evidence type="ECO:0000256" key="6">
    <source>
        <dbReference type="ARBA" id="ARBA00022989"/>
    </source>
</evidence>
<evidence type="ECO:0000256" key="3">
    <source>
        <dbReference type="ARBA" id="ARBA00022676"/>
    </source>
</evidence>
<proteinExistence type="predicted"/>
<dbReference type="Proteomes" id="UP000614200">
    <property type="component" value="Unassembled WGS sequence"/>
</dbReference>
<protein>
    <recommendedName>
        <fullName evidence="11">Glycosyltransferase RgtA/B/C/D-like domain-containing protein</fullName>
    </recommendedName>
</protein>
<accession>A0ABR9ZVS8</accession>
<comment type="caution">
    <text evidence="9">The sequence shown here is derived from an EMBL/GenBank/DDBJ whole genome shotgun (WGS) entry which is preliminary data.</text>
</comment>
<keyword evidence="7 8" id="KW-0472">Membrane</keyword>
<feature type="transmembrane region" description="Helical" evidence="8">
    <location>
        <begin position="425"/>
        <end position="444"/>
    </location>
</feature>
<feature type="transmembrane region" description="Helical" evidence="8">
    <location>
        <begin position="367"/>
        <end position="385"/>
    </location>
</feature>